<comment type="caution">
    <text evidence="2">The sequence shown here is derived from an EMBL/GenBank/DDBJ whole genome shotgun (WGS) entry which is preliminary data.</text>
</comment>
<accession>A0A1G1TG04</accession>
<evidence type="ECO:0000256" key="1">
    <source>
        <dbReference type="SAM" id="MobiDB-lite"/>
    </source>
</evidence>
<name>A0A1G1TG04_9BACT</name>
<evidence type="ECO:0000313" key="3">
    <source>
        <dbReference type="Proteomes" id="UP000177506"/>
    </source>
</evidence>
<dbReference type="Proteomes" id="UP000177506">
    <property type="component" value="Unassembled WGS sequence"/>
</dbReference>
<dbReference type="OrthoDB" id="877500at2"/>
<dbReference type="EMBL" id="MDZA01000243">
    <property type="protein sequence ID" value="OGX89785.1"/>
    <property type="molecule type" value="Genomic_DNA"/>
</dbReference>
<protein>
    <submittedName>
        <fullName evidence="2">Uncharacterized protein</fullName>
    </submittedName>
</protein>
<gene>
    <name evidence="2" type="ORF">BEN49_24530</name>
</gene>
<dbReference type="RefSeq" id="WP_070744428.1">
    <property type="nucleotide sequence ID" value="NZ_MDZA01000243.1"/>
</dbReference>
<reference evidence="2 3" key="1">
    <citation type="submission" date="2016-08" db="EMBL/GenBank/DDBJ databases">
        <title>Hymenobacter coccineus sp. nov., Hymenobacter lapidarius sp. nov. and Hymenobacter glacialis sp. nov., isolated from Antarctic soil.</title>
        <authorList>
            <person name="Sedlacek I."/>
            <person name="Kralova S."/>
            <person name="Kyrova K."/>
            <person name="Maslanova I."/>
            <person name="Stankova E."/>
            <person name="Vrbovska V."/>
            <person name="Nemec M."/>
            <person name="Bartak M."/>
            <person name="Svec P."/>
            <person name="Busse H.-J."/>
            <person name="Pantucek R."/>
        </authorList>
    </citation>
    <scope>NUCLEOTIDE SEQUENCE [LARGE SCALE GENOMIC DNA]</scope>
    <source>
        <strain evidence="2 3">CCM 8649</strain>
    </source>
</reference>
<evidence type="ECO:0000313" key="2">
    <source>
        <dbReference type="EMBL" id="OGX89785.1"/>
    </source>
</evidence>
<organism evidence="2 3">
    <name type="scientific">Hymenobacter coccineus</name>
    <dbReference type="NCBI Taxonomy" id="1908235"/>
    <lineage>
        <taxon>Bacteria</taxon>
        <taxon>Pseudomonadati</taxon>
        <taxon>Bacteroidota</taxon>
        <taxon>Cytophagia</taxon>
        <taxon>Cytophagales</taxon>
        <taxon>Hymenobacteraceae</taxon>
        <taxon>Hymenobacter</taxon>
    </lineage>
</organism>
<sequence length="68" mass="7330">MLEATPGPQLRRGRQPTAVGEWRGEHYRQLGRGPAAGRPDTAPNFLKALAQVLGPLPGAGVPYMRIAR</sequence>
<feature type="region of interest" description="Disordered" evidence="1">
    <location>
        <begin position="1"/>
        <end position="22"/>
    </location>
</feature>
<dbReference type="AlphaFoldDB" id="A0A1G1TG04"/>
<proteinExistence type="predicted"/>
<keyword evidence="3" id="KW-1185">Reference proteome</keyword>